<sequence>MSEASTASRAGIRIGGMTSRPLVPEPETRAGSRHYRTRLVSDLREIGRAAWDDLLARQPGATPFLRFDFLHALHASGSASPETGWSPQYLTLWENTPGDAREAVLAAAMPLYVKGHSYGEYVFDWAWANAYAQHGLEYYPKWLSAVPFTPVQGARLLAGDAASRAALLETALAMARQSGLSSLHVLFPTPDEAGLMRDAGMLLRQGVQFHWCNAGFSGFDDFLAALEQKKRKNIRAERRRVQDAGITFRHVPGVSATEADWRFFHRCYRTTYREHHSSPYLNLDCFLQIGRAMPEHLLLVVAMRDGHDIASALLVIDPRPEASVMYGRYWGAIEHHPCLHFETAYYQPLSYCIEHGIRTFEGGAQGEHKMARGFEPVATQSAHWLAHPAFADAVGRFLNHETAGMEAYLDELTDRSPFRRRSG</sequence>
<evidence type="ECO:0000313" key="2">
    <source>
        <dbReference type="EMBL" id="EAP71316.1"/>
    </source>
</evidence>
<protein>
    <submittedName>
        <fullName evidence="2">Hypothetical cytosolic protein</fullName>
    </submittedName>
</protein>
<dbReference type="PANTHER" id="PTHR47017:SF1">
    <property type="entry name" value="ACYL-COA"/>
    <property type="match status" value="1"/>
</dbReference>
<name>A0AB33V8J7_RALSU</name>
<evidence type="ECO:0000313" key="3">
    <source>
        <dbReference type="Proteomes" id="UP000005933"/>
    </source>
</evidence>
<dbReference type="InterPro" id="IPR016181">
    <property type="entry name" value="Acyl_CoA_acyltransferase"/>
</dbReference>
<dbReference type="SUPFAM" id="SSF55729">
    <property type="entry name" value="Acyl-CoA N-acyltransferases (Nat)"/>
    <property type="match status" value="1"/>
</dbReference>
<dbReference type="EMBL" id="AAKL01000057">
    <property type="protein sequence ID" value="EAP71316.1"/>
    <property type="molecule type" value="Genomic_DNA"/>
</dbReference>
<dbReference type="InterPro" id="IPR007434">
    <property type="entry name" value="FemAB-like"/>
</dbReference>
<evidence type="ECO:0000256" key="1">
    <source>
        <dbReference type="SAM" id="MobiDB-lite"/>
    </source>
</evidence>
<organism evidence="2 3">
    <name type="scientific">Ralstonia solanacearum (strain UW551)</name>
    <dbReference type="NCBI Taxonomy" id="342110"/>
    <lineage>
        <taxon>Bacteria</taxon>
        <taxon>Pseudomonadati</taxon>
        <taxon>Pseudomonadota</taxon>
        <taxon>Betaproteobacteria</taxon>
        <taxon>Burkholderiales</taxon>
        <taxon>Burkholderiaceae</taxon>
        <taxon>Ralstonia</taxon>
        <taxon>Ralstonia solanacearum species complex</taxon>
    </lineage>
</organism>
<dbReference type="Gene3D" id="3.40.630.30">
    <property type="match status" value="1"/>
</dbReference>
<dbReference type="AlphaFoldDB" id="A0AB33V8J7"/>
<gene>
    <name evidence="2" type="ORF">RRSL_00970</name>
</gene>
<reference evidence="2 3" key="1">
    <citation type="journal article" date="2006" name="Mol. Plant Microbe Interact.">
        <title>Identification of open reading frames unique to a select agent: Ralstonia solanacearum race 3 biovar 2.</title>
        <authorList>
            <person name="Gabriel D.W."/>
            <person name="Allen C."/>
            <person name="Schell M."/>
            <person name="Denny T.P."/>
            <person name="Greenberg J.T."/>
            <person name="Duan Y.P."/>
            <person name="Flores-Cruz Z."/>
            <person name="Huang Q."/>
            <person name="Clifford J.M."/>
            <person name="Presting G."/>
            <person name="Gonzalez E.T."/>
            <person name="Reddy J."/>
            <person name="Elphinstone J."/>
            <person name="Swanson J."/>
            <person name="Yao J."/>
            <person name="Mulholland V."/>
            <person name="Liu L."/>
            <person name="Farmerie W."/>
            <person name="Patnaikuni M."/>
            <person name="Balogh B."/>
            <person name="Norman D."/>
            <person name="Alvarez A."/>
            <person name="Castillo J.A."/>
            <person name="Jones J."/>
            <person name="Saddler G."/>
            <person name="Walunas T."/>
            <person name="Zhukov A."/>
            <person name="Mikhailova N."/>
        </authorList>
    </citation>
    <scope>NUCLEOTIDE SEQUENCE [LARGE SCALE GENOMIC DNA]</scope>
    <source>
        <strain evidence="2 3">UW551</strain>
    </source>
</reference>
<comment type="caution">
    <text evidence="2">The sequence shown here is derived from an EMBL/GenBank/DDBJ whole genome shotgun (WGS) entry which is preliminary data.</text>
</comment>
<proteinExistence type="predicted"/>
<dbReference type="Proteomes" id="UP000005933">
    <property type="component" value="Unassembled WGS sequence"/>
</dbReference>
<feature type="region of interest" description="Disordered" evidence="1">
    <location>
        <begin position="1"/>
        <end position="30"/>
    </location>
</feature>
<dbReference type="Pfam" id="PF04339">
    <property type="entry name" value="FemAB_like"/>
    <property type="match status" value="1"/>
</dbReference>
<accession>A0AB33V8J7</accession>
<dbReference type="PANTHER" id="PTHR47017">
    <property type="entry name" value="ACYL-COA"/>
    <property type="match status" value="1"/>
</dbReference>